<proteinExistence type="predicted"/>
<dbReference type="PROSITE" id="PS50077">
    <property type="entry name" value="HEAT_REPEAT"/>
    <property type="match status" value="1"/>
</dbReference>
<reference evidence="4 5" key="1">
    <citation type="submission" date="2024-04" db="EMBL/GenBank/DDBJ databases">
        <authorList>
            <person name="Fracassetti M."/>
        </authorList>
    </citation>
    <scope>NUCLEOTIDE SEQUENCE [LARGE SCALE GENOMIC DNA]</scope>
</reference>
<name>A0AAV2EFG8_9ROSI</name>
<dbReference type="SUPFAM" id="SSF48371">
    <property type="entry name" value="ARM repeat"/>
    <property type="match status" value="1"/>
</dbReference>
<feature type="repeat" description="HEAT" evidence="2">
    <location>
        <begin position="437"/>
        <end position="477"/>
    </location>
</feature>
<dbReference type="Pfam" id="PF00514">
    <property type="entry name" value="Arm"/>
    <property type="match status" value="1"/>
</dbReference>
<protein>
    <submittedName>
        <fullName evidence="4">Uncharacterized protein</fullName>
    </submittedName>
</protein>
<evidence type="ECO:0000256" key="1">
    <source>
        <dbReference type="ARBA" id="ARBA00022737"/>
    </source>
</evidence>
<keyword evidence="1" id="KW-0677">Repeat</keyword>
<evidence type="ECO:0000313" key="5">
    <source>
        <dbReference type="Proteomes" id="UP001497516"/>
    </source>
</evidence>
<dbReference type="InterPro" id="IPR021133">
    <property type="entry name" value="HEAT_type_2"/>
</dbReference>
<dbReference type="SMART" id="SM00185">
    <property type="entry name" value="ARM"/>
    <property type="match status" value="5"/>
</dbReference>
<sequence>MVPNSPVSDIYYDPLTASPPRNNSARILHETPPIPCLLTQQSHPLELRLMGRDKIEEKFDPVWELLLNRYQVAASSESQGTQLKALIELTRYSDHAPEHILARAIPTLAGLLLSNNGSTDSVKEAAVYCLKRIAFRGEGFLAREIGNSGAIPCLLRLLPLSNDGFQRVLIKCVWCLVNSADENRVTVARNGGLEIILGMLNSCVEDSGNEKWVYLLEIFSALVLLKEVRKRLSELNGIRFLIESAKCGRMKSRERACQAIGLLGRSRRARCMLVDLGAIPVVIELFRNGNGKTKVTAGNSLGIISSHINFIRKAAEAGAIPLYAELIQGPDPIGKEIAEDALCILAIAEENAVAIADQLVRILREGDDESKVAASYVFCNLGTYEPSASIVRNSGAISILVDLLRHGNLDVKGSASGVICQLSYDRANREALLEAGAVPILIGLLGDHSEDVNLRDNVAEALVNFSQDMEQGDLVAEVVNGPSFENVHTRVGRLRSSDEQTVSSLRHLSVEQLSYNPELV</sequence>
<feature type="repeat" description="ARM" evidence="3">
    <location>
        <begin position="436"/>
        <end position="471"/>
    </location>
</feature>
<dbReference type="PROSITE" id="PS50176">
    <property type="entry name" value="ARM_REPEAT"/>
    <property type="match status" value="2"/>
</dbReference>
<gene>
    <name evidence="4" type="ORF">LTRI10_LOCUS25892</name>
</gene>
<accession>A0AAV2EFG8</accession>
<dbReference type="Proteomes" id="UP001497516">
    <property type="component" value="Chromosome 4"/>
</dbReference>
<dbReference type="InterPro" id="IPR000225">
    <property type="entry name" value="Armadillo"/>
</dbReference>
<dbReference type="InterPro" id="IPR011989">
    <property type="entry name" value="ARM-like"/>
</dbReference>
<dbReference type="Gene3D" id="1.25.10.10">
    <property type="entry name" value="Leucine-rich Repeat Variant"/>
    <property type="match status" value="2"/>
</dbReference>
<dbReference type="InterPro" id="IPR016024">
    <property type="entry name" value="ARM-type_fold"/>
</dbReference>
<keyword evidence="5" id="KW-1185">Reference proteome</keyword>
<dbReference type="AlphaFoldDB" id="A0AAV2EFG8"/>
<feature type="repeat" description="ARM" evidence="3">
    <location>
        <begin position="395"/>
        <end position="437"/>
    </location>
</feature>
<dbReference type="PANTHER" id="PTHR46241:SF1">
    <property type="entry name" value="OUTER DYNEIN ARM-DOCKING COMPLEX SUBUNIT 2"/>
    <property type="match status" value="1"/>
</dbReference>
<dbReference type="EMBL" id="OZ034817">
    <property type="protein sequence ID" value="CAL1384706.1"/>
    <property type="molecule type" value="Genomic_DNA"/>
</dbReference>
<organism evidence="4 5">
    <name type="scientific">Linum trigynum</name>
    <dbReference type="NCBI Taxonomy" id="586398"/>
    <lineage>
        <taxon>Eukaryota</taxon>
        <taxon>Viridiplantae</taxon>
        <taxon>Streptophyta</taxon>
        <taxon>Embryophyta</taxon>
        <taxon>Tracheophyta</taxon>
        <taxon>Spermatophyta</taxon>
        <taxon>Magnoliopsida</taxon>
        <taxon>eudicotyledons</taxon>
        <taxon>Gunneridae</taxon>
        <taxon>Pentapetalae</taxon>
        <taxon>rosids</taxon>
        <taxon>fabids</taxon>
        <taxon>Malpighiales</taxon>
        <taxon>Linaceae</taxon>
        <taxon>Linum</taxon>
    </lineage>
</organism>
<evidence type="ECO:0000256" key="3">
    <source>
        <dbReference type="PROSITE-ProRule" id="PRU00259"/>
    </source>
</evidence>
<evidence type="ECO:0000313" key="4">
    <source>
        <dbReference type="EMBL" id="CAL1384706.1"/>
    </source>
</evidence>
<dbReference type="PANTHER" id="PTHR46241">
    <property type="entry name" value="ARMADILLO REPEAT-CONTAINING PROTEIN 4 ARMC4"/>
    <property type="match status" value="1"/>
</dbReference>
<evidence type="ECO:0000256" key="2">
    <source>
        <dbReference type="PROSITE-ProRule" id="PRU00103"/>
    </source>
</evidence>